<dbReference type="CDD" id="cd00761">
    <property type="entry name" value="Glyco_tranf_GTA_type"/>
    <property type="match status" value="1"/>
</dbReference>
<dbReference type="Proteomes" id="UP000195963">
    <property type="component" value="Unassembled WGS sequence"/>
</dbReference>
<keyword evidence="3" id="KW-1185">Reference proteome</keyword>
<dbReference type="GO" id="GO:0044010">
    <property type="term" value="P:single-species biofilm formation"/>
    <property type="evidence" value="ECO:0007669"/>
    <property type="project" value="TreeGrafter"/>
</dbReference>
<dbReference type="Gene3D" id="3.90.550.10">
    <property type="entry name" value="Spore Coat Polysaccharide Biosynthesis Protein SpsA, Chain A"/>
    <property type="match status" value="1"/>
</dbReference>
<dbReference type="PANTHER" id="PTHR43685:SF13">
    <property type="entry name" value="O ANTIGEN BIOSYNTHESIS RHAMNOSYLTRANSFERASE RFBN"/>
    <property type="match status" value="1"/>
</dbReference>
<keyword evidence="2" id="KW-0808">Transferase</keyword>
<evidence type="ECO:0000313" key="3">
    <source>
        <dbReference type="Proteomes" id="UP000195963"/>
    </source>
</evidence>
<gene>
    <name evidence="2" type="ORF">PMAL9190_01987</name>
</gene>
<reference evidence="3" key="1">
    <citation type="submission" date="2017-06" db="EMBL/GenBank/DDBJ databases">
        <authorList>
            <person name="Rodrigo-Torres L."/>
            <person name="Arahal R.D."/>
            <person name="Lucena T."/>
        </authorList>
    </citation>
    <scope>NUCLEOTIDE SEQUENCE [LARGE SCALE GENOMIC DNA]</scope>
    <source>
        <strain evidence="3">CECT 9190</strain>
    </source>
</reference>
<dbReference type="PANTHER" id="PTHR43685">
    <property type="entry name" value="GLYCOSYLTRANSFERASE"/>
    <property type="match status" value="1"/>
</dbReference>
<evidence type="ECO:0000313" key="2">
    <source>
        <dbReference type="EMBL" id="SMY35618.1"/>
    </source>
</evidence>
<organism evidence="2 3">
    <name type="scientific">Photobacterium malacitanum</name>
    <dbReference type="NCBI Taxonomy" id="2204294"/>
    <lineage>
        <taxon>Bacteria</taxon>
        <taxon>Pseudomonadati</taxon>
        <taxon>Pseudomonadota</taxon>
        <taxon>Gammaproteobacteria</taxon>
        <taxon>Vibrionales</taxon>
        <taxon>Vibrionaceae</taxon>
        <taxon>Photobacterium</taxon>
    </lineage>
</organism>
<dbReference type="AlphaFoldDB" id="A0A1Y6MIJ7"/>
<proteinExistence type="predicted"/>
<evidence type="ECO:0000259" key="1">
    <source>
        <dbReference type="Pfam" id="PF00535"/>
    </source>
</evidence>
<dbReference type="SUPFAM" id="SSF53448">
    <property type="entry name" value="Nucleotide-diphospho-sugar transferases"/>
    <property type="match status" value="1"/>
</dbReference>
<protein>
    <submittedName>
        <fullName evidence="2">N-glycosyltransferase</fullName>
    </submittedName>
</protein>
<dbReference type="GO" id="GO:0016740">
    <property type="term" value="F:transferase activity"/>
    <property type="evidence" value="ECO:0007669"/>
    <property type="project" value="UniProtKB-KW"/>
</dbReference>
<dbReference type="InterPro" id="IPR001173">
    <property type="entry name" value="Glyco_trans_2-like"/>
</dbReference>
<dbReference type="RefSeq" id="WP_087845045.1">
    <property type="nucleotide sequence ID" value="NZ_FYAK01000003.1"/>
</dbReference>
<accession>A0A1Y6MIJ7</accession>
<dbReference type="InterPro" id="IPR029044">
    <property type="entry name" value="Nucleotide-diphossugar_trans"/>
</dbReference>
<dbReference type="Pfam" id="PF00535">
    <property type="entry name" value="Glycos_transf_2"/>
    <property type="match status" value="1"/>
</dbReference>
<dbReference type="EMBL" id="FYAK01000003">
    <property type="protein sequence ID" value="SMY35618.1"/>
    <property type="molecule type" value="Genomic_DNA"/>
</dbReference>
<dbReference type="InterPro" id="IPR050834">
    <property type="entry name" value="Glycosyltransf_2"/>
</dbReference>
<name>A0A1Y6MIJ7_9GAMM</name>
<sequence>MKVSVVIPVYNGGDLWAECAESINQQRNLTFNVFVIDSSSTDNSQEISKKYNFNLIVIPKKEFNHGGTRNLGITLSHDSDIIVYLTQDAILNDSLALFKIVNIFRDKKISAVCGRQIPHVNSNLLAKHARIFNYPDSDILRTNKNKHTIGIKSVFMSNSFSAYLRKDLISVGGFPKKTILCEDMYVSATMLKNNYNTYYTSEAIVRHSHNYTARDELKRYFDIGVFHSMEPWIQNEFGGAGGEGYKYVISEVKYLYKNNKKLIPRSILNNTFKFLGMKLGSKYKYMPKKIINILSMHKGYWK</sequence>
<feature type="domain" description="Glycosyltransferase 2-like" evidence="1">
    <location>
        <begin position="4"/>
        <end position="168"/>
    </location>
</feature>